<dbReference type="Proteomes" id="UP001497512">
    <property type="component" value="Chromosome 16"/>
</dbReference>
<dbReference type="PRINTS" id="PR00420">
    <property type="entry name" value="RNGMNOXGNASE"/>
</dbReference>
<evidence type="ECO:0000259" key="4">
    <source>
        <dbReference type="Pfam" id="PF01494"/>
    </source>
</evidence>
<dbReference type="InterPro" id="IPR044560">
    <property type="entry name" value="MOase"/>
</dbReference>
<proteinExistence type="inferred from homology"/>
<evidence type="ECO:0000256" key="1">
    <source>
        <dbReference type="ARBA" id="ARBA00023002"/>
    </source>
</evidence>
<keyword evidence="6" id="KW-1185">Reference proteome</keyword>
<keyword evidence="1" id="KW-0560">Oxidoreductase</keyword>
<dbReference type="PANTHER" id="PTHR45934:SF9">
    <property type="entry name" value="FAD_NAD(P)-BINDING OXIDOREDUCTASE FAMILY PROTEIN"/>
    <property type="match status" value="1"/>
</dbReference>
<accession>A0ABP0TYA3</accession>
<dbReference type="SUPFAM" id="SSF51905">
    <property type="entry name" value="FAD/NAD(P)-binding domain"/>
    <property type="match status" value="1"/>
</dbReference>
<name>A0ABP0TYA3_9BRYO</name>
<feature type="domain" description="FAD-binding" evidence="4">
    <location>
        <begin position="22"/>
        <end position="349"/>
    </location>
</feature>
<reference evidence="5" key="1">
    <citation type="submission" date="2024-02" db="EMBL/GenBank/DDBJ databases">
        <authorList>
            <consortium name="ELIXIR-Norway"/>
            <consortium name="Elixir Norway"/>
        </authorList>
    </citation>
    <scope>NUCLEOTIDE SEQUENCE</scope>
</reference>
<dbReference type="InterPro" id="IPR036188">
    <property type="entry name" value="FAD/NAD-bd_sf"/>
</dbReference>
<dbReference type="Gene3D" id="3.50.50.60">
    <property type="entry name" value="FAD/NAD(P)-binding domain"/>
    <property type="match status" value="1"/>
</dbReference>
<dbReference type="Pfam" id="PF01494">
    <property type="entry name" value="FAD_binding_3"/>
    <property type="match status" value="1"/>
</dbReference>
<dbReference type="EMBL" id="OZ019908">
    <property type="protein sequence ID" value="CAK9208135.1"/>
    <property type="molecule type" value="Genomic_DNA"/>
</dbReference>
<keyword evidence="2" id="KW-0503">Monooxygenase</keyword>
<comment type="similarity">
    <text evidence="3">Belongs to the 3-hydroxybenzoate 6-hydroxylase family.</text>
</comment>
<evidence type="ECO:0000313" key="6">
    <source>
        <dbReference type="Proteomes" id="UP001497512"/>
    </source>
</evidence>
<evidence type="ECO:0000313" key="5">
    <source>
        <dbReference type="EMBL" id="CAK9208135.1"/>
    </source>
</evidence>
<evidence type="ECO:0000256" key="3">
    <source>
        <dbReference type="ARBA" id="ARBA00024018"/>
    </source>
</evidence>
<sequence length="431" mass="48223">MALSENGHIAETGNKMHHEERIVIVGGGFGGLCFAAALHKVGLKAVVLEQSDKLRPEGTTMTLWNNGMRILELFGLADQFRSMYLNAPGVEYLNQYGRRLAILDHSHCEGGPHEMRCVERKVLLEAIAGQVPQGTIRLNSRVTNIKKSETSPNVTNLELQDGSTYSAKVVVGFDGVNSIVASWLGLEKPKSTGQLEVRGMAEFHNGYNFPKLFRIFIGRTVRIGILPINATKVYWFVVWTDSSEGWRNITPEEIKQEVLQLTKDFQVPHFTSCVNNTSMETLIKNTLRHRINMKPTWETQVANNVTVCGDASHPTTPNLGQGGSMAFEDAIILARKLHQALKSKESQISKVSESERIHQALLDFHRERHGRTYALTHKAYMIGLSAIADTAIKCFIRDWFSIPRSVRTGNYMEPALFDVGNLPINEEESHN</sequence>
<organism evidence="5 6">
    <name type="scientific">Sphagnum troendelagicum</name>
    <dbReference type="NCBI Taxonomy" id="128251"/>
    <lineage>
        <taxon>Eukaryota</taxon>
        <taxon>Viridiplantae</taxon>
        <taxon>Streptophyta</taxon>
        <taxon>Embryophyta</taxon>
        <taxon>Bryophyta</taxon>
        <taxon>Sphagnophytina</taxon>
        <taxon>Sphagnopsida</taxon>
        <taxon>Sphagnales</taxon>
        <taxon>Sphagnaceae</taxon>
        <taxon>Sphagnum</taxon>
    </lineage>
</organism>
<dbReference type="PANTHER" id="PTHR45934">
    <property type="entry name" value="FAD/NAD(P)-BINDING OXIDOREDUCTASE FAMILY PROTEIN"/>
    <property type="match status" value="1"/>
</dbReference>
<protein>
    <recommendedName>
        <fullName evidence="4">FAD-binding domain-containing protein</fullName>
    </recommendedName>
</protein>
<evidence type="ECO:0000256" key="2">
    <source>
        <dbReference type="ARBA" id="ARBA00023033"/>
    </source>
</evidence>
<dbReference type="InterPro" id="IPR002938">
    <property type="entry name" value="FAD-bd"/>
</dbReference>
<gene>
    <name evidence="5" type="ORF">CSSPTR1EN2_LOCUS9155</name>
</gene>